<gene>
    <name evidence="2" type="ORF">D358_00563</name>
</gene>
<dbReference type="EMBL" id="ATIR01000015">
    <property type="protein sequence ID" value="EPI10835.1"/>
    <property type="molecule type" value="Genomic_DNA"/>
</dbReference>
<proteinExistence type="inferred from homology"/>
<reference evidence="2 3" key="1">
    <citation type="submission" date="2013-06" db="EMBL/GenBank/DDBJ databases">
        <authorList>
            <person name="Weinstock G."/>
            <person name="Sodergren E."/>
            <person name="Lobos E.A."/>
            <person name="Fulton L."/>
            <person name="Fulton R."/>
            <person name="Courtney L."/>
            <person name="Fronick C."/>
            <person name="O'Laughlin M."/>
            <person name="Godfrey J."/>
            <person name="Wilson R.M."/>
            <person name="Miner T."/>
            <person name="Farmer C."/>
            <person name="Delehaunty K."/>
            <person name="Cordes M."/>
            <person name="Minx P."/>
            <person name="Tomlinson C."/>
            <person name="Chen J."/>
            <person name="Wollam A."/>
            <person name="Pepin K.H."/>
            <person name="Bhonagiri V."/>
            <person name="Zhang X."/>
            <person name="Warren W."/>
            <person name="Mitreva M."/>
            <person name="Mardis E.R."/>
            <person name="Wilson R.K."/>
        </authorList>
    </citation>
    <scope>NUCLEOTIDE SEQUENCE [LARGE SCALE GENOMIC DNA]</scope>
    <source>
        <strain evidence="2 3">RP2S-4</strain>
    </source>
</reference>
<feature type="non-terminal residue" evidence="2">
    <location>
        <position position="1"/>
    </location>
</feature>
<accession>A0ABC9TMW4</accession>
<name>A0ABC9TMW4_ENTFL</name>
<protein>
    <submittedName>
        <fullName evidence="2">Tandem lipoprotein</fullName>
    </submittedName>
</protein>
<dbReference type="InterPro" id="IPR038641">
    <property type="entry name" value="Csa_sf"/>
</dbReference>
<dbReference type="Pfam" id="PF04507">
    <property type="entry name" value="DUF576"/>
    <property type="match status" value="1"/>
</dbReference>
<dbReference type="NCBIfam" id="TIGR01742">
    <property type="entry name" value="SA_tandem_lipo"/>
    <property type="match status" value="1"/>
</dbReference>
<organism evidence="2 3">
    <name type="scientific">Enterococcus faecalis RP2S-4</name>
    <dbReference type="NCBI Taxonomy" id="1244145"/>
    <lineage>
        <taxon>Bacteria</taxon>
        <taxon>Bacillati</taxon>
        <taxon>Bacillota</taxon>
        <taxon>Bacilli</taxon>
        <taxon>Lactobacillales</taxon>
        <taxon>Enterococcaceae</taxon>
        <taxon>Enterococcus</taxon>
    </lineage>
</organism>
<evidence type="ECO:0000256" key="1">
    <source>
        <dbReference type="ARBA" id="ARBA00009715"/>
    </source>
</evidence>
<sequence length="290" mass="33777">TNKTHNHLASKTMRQTTFLKSVFYIGLVGGCTVIKPRKNNIKKTLAMILFTTILGGCQMTEQTRSKEEVEKGFEKVLAMYPTKNLMDFYDMEGYRDEDFDKDDKGVWVLDSDMSISQSKEAPLVTEGMNLRLNRNTRKAKGYYYQWSTSADLQEKTKRKYPITYDETGIHLVEDISDQALKEKIENFQFFVQYGNFNHLNQYKNIRKMYNPEVPMYELEYQLTNEEANVKALRERYDIPTQEAPTMLLKGQGDINGSSVGYKNIEFTFDKKVDVFFTDSIDYQPQKGDDI</sequence>
<keyword evidence="2" id="KW-0449">Lipoprotein</keyword>
<dbReference type="Gene3D" id="2.50.20.40">
    <property type="match status" value="1"/>
</dbReference>
<comment type="similarity">
    <text evidence="1">Belongs to the staphylococcal tandem lipoprotein family.</text>
</comment>
<dbReference type="AlphaFoldDB" id="A0ABC9TMW4"/>
<evidence type="ECO:0000313" key="2">
    <source>
        <dbReference type="EMBL" id="EPI10835.1"/>
    </source>
</evidence>
<dbReference type="Proteomes" id="UP000015750">
    <property type="component" value="Unassembled WGS sequence"/>
</dbReference>
<dbReference type="InterPro" id="IPR007595">
    <property type="entry name" value="Csa"/>
</dbReference>
<evidence type="ECO:0000313" key="3">
    <source>
        <dbReference type="Proteomes" id="UP000015750"/>
    </source>
</evidence>
<comment type="caution">
    <text evidence="2">The sequence shown here is derived from an EMBL/GenBank/DDBJ whole genome shotgun (WGS) entry which is preliminary data.</text>
</comment>